<organism evidence="1">
    <name type="scientific">Solanum lycopersicum</name>
    <name type="common">Tomato</name>
    <name type="synonym">Lycopersicon esculentum</name>
    <dbReference type="NCBI Taxonomy" id="4081"/>
    <lineage>
        <taxon>Eukaryota</taxon>
        <taxon>Viridiplantae</taxon>
        <taxon>Streptophyta</taxon>
        <taxon>Embryophyta</taxon>
        <taxon>Tracheophyta</taxon>
        <taxon>Spermatophyta</taxon>
        <taxon>Magnoliopsida</taxon>
        <taxon>eudicotyledons</taxon>
        <taxon>Gunneridae</taxon>
        <taxon>Pentapetalae</taxon>
        <taxon>asterids</taxon>
        <taxon>lamiids</taxon>
        <taxon>Solanales</taxon>
        <taxon>Solanaceae</taxon>
        <taxon>Solanoideae</taxon>
        <taxon>Solaneae</taxon>
        <taxon>Solanum</taxon>
        <taxon>Solanum subgen. Lycopersicon</taxon>
    </lineage>
</organism>
<reference evidence="1" key="1">
    <citation type="journal article" date="2012" name="Nature">
        <title>The tomato genome sequence provides insights into fleshy fruit evolution.</title>
        <authorList>
            <consortium name="Tomato Genome Consortium"/>
        </authorList>
    </citation>
    <scope>NUCLEOTIDE SEQUENCE [LARGE SCALE GENOMIC DNA]</scope>
    <source>
        <strain evidence="1">cv. Heinz 1706</strain>
    </source>
</reference>
<dbReference type="InParanoid" id="A0A3Q7HZ45"/>
<dbReference type="Proteomes" id="UP000004994">
    <property type="component" value="Chromosome 9"/>
</dbReference>
<evidence type="ECO:0000313" key="1">
    <source>
        <dbReference type="EnsemblPlants" id="Solyc09g015700.3.1"/>
    </source>
</evidence>
<accession>A0A3Q7HZ45</accession>
<dbReference type="AlphaFoldDB" id="A0A3Q7HZ45"/>
<protein>
    <submittedName>
        <fullName evidence="1">Uncharacterized protein</fullName>
    </submittedName>
</protein>
<dbReference type="PaxDb" id="4081-Solyc09g015700.2.1"/>
<name>A0A3Q7HZ45_SOLLC</name>
<sequence length="36" mass="4367">MRVLKLFYKLKLPKFFEIKLINNTNSIEDLSKVINR</sequence>
<reference evidence="1" key="2">
    <citation type="submission" date="2019-01" db="UniProtKB">
        <authorList>
            <consortium name="EnsemblPlants"/>
        </authorList>
    </citation>
    <scope>IDENTIFICATION</scope>
    <source>
        <strain evidence="1">cv. Heinz 1706</strain>
    </source>
</reference>
<proteinExistence type="predicted"/>
<evidence type="ECO:0000313" key="2">
    <source>
        <dbReference type="Proteomes" id="UP000004994"/>
    </source>
</evidence>
<keyword evidence="2" id="KW-1185">Reference proteome</keyword>
<dbReference type="EnsemblPlants" id="Solyc09g015700.3.1">
    <property type="protein sequence ID" value="Solyc09g015700.3.1"/>
    <property type="gene ID" value="Solyc09g015700.3"/>
</dbReference>
<dbReference type="Gramene" id="Solyc09g015700.3.1">
    <property type="protein sequence ID" value="Solyc09g015700.3.1"/>
    <property type="gene ID" value="Solyc09g015700.3"/>
</dbReference>